<keyword evidence="5" id="KW-1185">Reference proteome</keyword>
<organism evidence="4 5">
    <name type="scientific">Streptomyces gardneri</name>
    <dbReference type="NCBI Taxonomy" id="66892"/>
    <lineage>
        <taxon>Bacteria</taxon>
        <taxon>Bacillati</taxon>
        <taxon>Actinomycetota</taxon>
        <taxon>Actinomycetes</taxon>
        <taxon>Kitasatosporales</taxon>
        <taxon>Streptomycetaceae</taxon>
        <taxon>Streptomyces</taxon>
    </lineage>
</organism>
<gene>
    <name evidence="4" type="ORF">SGA01_05390</name>
</gene>
<protein>
    <recommendedName>
        <fullName evidence="3">Phospholipid/glycerol acyltransferase domain-containing protein</fullName>
    </recommendedName>
</protein>
<dbReference type="EMBL" id="BJMN01000005">
    <property type="protein sequence ID" value="GEB54934.1"/>
    <property type="molecule type" value="Genomic_DNA"/>
</dbReference>
<dbReference type="GO" id="GO:0006654">
    <property type="term" value="P:phosphatidic acid biosynthetic process"/>
    <property type="evidence" value="ECO:0007669"/>
    <property type="project" value="TreeGrafter"/>
</dbReference>
<evidence type="ECO:0000256" key="2">
    <source>
        <dbReference type="ARBA" id="ARBA00023315"/>
    </source>
</evidence>
<dbReference type="SUPFAM" id="SSF69593">
    <property type="entry name" value="Glycerol-3-phosphate (1)-acyltransferase"/>
    <property type="match status" value="1"/>
</dbReference>
<name>A0A4Y3RBU0_9ACTN</name>
<keyword evidence="1" id="KW-0808">Transferase</keyword>
<proteinExistence type="predicted"/>
<dbReference type="AlphaFoldDB" id="A0A4Y3RBU0"/>
<dbReference type="GO" id="GO:0005886">
    <property type="term" value="C:plasma membrane"/>
    <property type="evidence" value="ECO:0007669"/>
    <property type="project" value="TreeGrafter"/>
</dbReference>
<dbReference type="CDD" id="cd07989">
    <property type="entry name" value="LPLAT_AGPAT-like"/>
    <property type="match status" value="1"/>
</dbReference>
<dbReference type="Pfam" id="PF01553">
    <property type="entry name" value="Acyltransferase"/>
    <property type="match status" value="1"/>
</dbReference>
<evidence type="ECO:0000313" key="4">
    <source>
        <dbReference type="EMBL" id="GEB54934.1"/>
    </source>
</evidence>
<dbReference type="InterPro" id="IPR002123">
    <property type="entry name" value="Plipid/glycerol_acylTrfase"/>
</dbReference>
<feature type="domain" description="Phospholipid/glycerol acyltransferase" evidence="3">
    <location>
        <begin position="132"/>
        <end position="251"/>
    </location>
</feature>
<evidence type="ECO:0000259" key="3">
    <source>
        <dbReference type="SMART" id="SM00563"/>
    </source>
</evidence>
<comment type="caution">
    <text evidence="4">The sequence shown here is derived from an EMBL/GenBank/DDBJ whole genome shotgun (WGS) entry which is preliminary data.</text>
</comment>
<dbReference type="GO" id="GO:0003841">
    <property type="term" value="F:1-acylglycerol-3-phosphate O-acyltransferase activity"/>
    <property type="evidence" value="ECO:0007669"/>
    <property type="project" value="TreeGrafter"/>
</dbReference>
<evidence type="ECO:0000256" key="1">
    <source>
        <dbReference type="ARBA" id="ARBA00022679"/>
    </source>
</evidence>
<accession>A0A4Y3RBU0</accession>
<dbReference type="PANTHER" id="PTHR10434:SF11">
    <property type="entry name" value="1-ACYL-SN-GLYCEROL-3-PHOSPHATE ACYLTRANSFERASE"/>
    <property type="match status" value="1"/>
</dbReference>
<keyword evidence="2" id="KW-0012">Acyltransferase</keyword>
<evidence type="ECO:0000313" key="5">
    <source>
        <dbReference type="Proteomes" id="UP000315226"/>
    </source>
</evidence>
<dbReference type="PANTHER" id="PTHR10434">
    <property type="entry name" value="1-ACYL-SN-GLYCEROL-3-PHOSPHATE ACYLTRANSFERASE"/>
    <property type="match status" value="1"/>
</dbReference>
<dbReference type="Proteomes" id="UP000315226">
    <property type="component" value="Unassembled WGS sequence"/>
</dbReference>
<sequence length="336" mass="35873">MSGDRPAGTGVVVTGAGVVVRGAVVAGGGVGVGLGSRGPGSEQPYRPAAVAAQSSAVRTRPGRLVPRSPVIVTLPHQWTTGPRADTTGMTDDERGSRVFYHLLKHVLLGPLLRLLFRPRIEGLEHIPEEGAAIVAGNHLSFSDHFLMPVVLDRRITFLAKQEYFTGPGIKGRLTAAFFRTAGQIPVDRSGKEAGQAAIREGLGVLGKGELLGIYPEGTRSHDGRLYKGKVGVAVMALTAGVPVVPCAMVGTFEIQPPGKVVPRIRRVSIRFGAPLDFSRFAGSADERAVVRAVTDEIMYEILRLSGQEYVDEYAAVVKAAEAGNDVPARKFRRRER</sequence>
<dbReference type="SMART" id="SM00563">
    <property type="entry name" value="PlsC"/>
    <property type="match status" value="1"/>
</dbReference>
<reference evidence="4 5" key="1">
    <citation type="submission" date="2019-06" db="EMBL/GenBank/DDBJ databases">
        <title>Whole genome shotgun sequence of Streptomyces gardneri NBRC 12865.</title>
        <authorList>
            <person name="Hosoyama A."/>
            <person name="Uohara A."/>
            <person name="Ohji S."/>
            <person name="Ichikawa N."/>
        </authorList>
    </citation>
    <scope>NUCLEOTIDE SEQUENCE [LARGE SCALE GENOMIC DNA]</scope>
    <source>
        <strain evidence="4 5">NBRC 12865</strain>
    </source>
</reference>